<comment type="similarity">
    <text evidence="2">Belongs to the monovalent cation:proton antiporter 2 (CPA2) transporter (TC 2.A.37) family.</text>
</comment>
<dbReference type="Pfam" id="PF00999">
    <property type="entry name" value="Na_H_Exchanger"/>
    <property type="match status" value="1"/>
</dbReference>
<accession>A0A9W6NWR7</accession>
<feature type="transmembrane region" description="Helical" evidence="9">
    <location>
        <begin position="12"/>
        <end position="29"/>
    </location>
</feature>
<keyword evidence="6 9" id="KW-1133">Transmembrane helix</keyword>
<dbReference type="GO" id="GO:0015297">
    <property type="term" value="F:antiporter activity"/>
    <property type="evidence" value="ECO:0007669"/>
    <property type="project" value="UniProtKB-KW"/>
</dbReference>
<keyword evidence="8 9" id="KW-0472">Membrane</keyword>
<keyword evidence="4" id="KW-0050">Antiport</keyword>
<feature type="transmembrane region" description="Helical" evidence="9">
    <location>
        <begin position="362"/>
        <end position="382"/>
    </location>
</feature>
<feature type="transmembrane region" description="Helical" evidence="9">
    <location>
        <begin position="91"/>
        <end position="111"/>
    </location>
</feature>
<keyword evidence="3" id="KW-0813">Transport</keyword>
<comment type="caution">
    <text evidence="11">The sequence shown here is derived from an EMBL/GenBank/DDBJ whole genome shotgun (WGS) entry which is preliminary data.</text>
</comment>
<feature type="transmembrane region" description="Helical" evidence="9">
    <location>
        <begin position="300"/>
        <end position="320"/>
    </location>
</feature>
<feature type="transmembrane region" description="Helical" evidence="9">
    <location>
        <begin position="219"/>
        <end position="236"/>
    </location>
</feature>
<dbReference type="EMBL" id="BSFQ01000011">
    <property type="protein sequence ID" value="GLL11968.1"/>
    <property type="molecule type" value="Genomic_DNA"/>
</dbReference>
<dbReference type="GO" id="GO:0016020">
    <property type="term" value="C:membrane"/>
    <property type="evidence" value="ECO:0007669"/>
    <property type="project" value="UniProtKB-SubCell"/>
</dbReference>
<feature type="transmembrane region" description="Helical" evidence="9">
    <location>
        <begin position="270"/>
        <end position="294"/>
    </location>
</feature>
<feature type="transmembrane region" description="Helical" evidence="9">
    <location>
        <begin position="61"/>
        <end position="79"/>
    </location>
</feature>
<sequence>MNDVGSALDSLLAIAVVAALAPLLLGLFPRVRVPQVVLLLAGGIVVGPQVLGVAAPAPVEPLADLGLGFVFLLAGYELDQRLYRQDAGRRALLAWVVSLLLALGAVGLLTSLGLVRAFVPVALAMTTTALGTLVPVLRENGMLRGRLGGYLMAGGAAGELFPILAIAVFLGIANRFVALLSLAAVAVLAVLLAVASRVMRPGGRLARVFDERQHETSQITLRFTVLLLVLLLAVTERFHLDAVLGAFVAGMVLRRWAGPSAPVLEEKLDVAGHGFLIPIFFVYSGMTIDLHAIAQAPLRLVLFFGLMIAIRGLPALLVYLGVLSLRERIQTALVTATALPLVVALAQIGLRNGTMLPENAAALVGAAVLTVLVLPTLAVSMHRPAVEESPRRDAPSP</sequence>
<evidence type="ECO:0000256" key="1">
    <source>
        <dbReference type="ARBA" id="ARBA00004141"/>
    </source>
</evidence>
<evidence type="ECO:0000313" key="11">
    <source>
        <dbReference type="EMBL" id="GLL11968.1"/>
    </source>
</evidence>
<evidence type="ECO:0000259" key="10">
    <source>
        <dbReference type="Pfam" id="PF00999"/>
    </source>
</evidence>
<dbReference type="PANTHER" id="PTHR43562">
    <property type="entry name" value="NAPA-TYPE SODIUM/HYDROGEN ANTIPORTER"/>
    <property type="match status" value="1"/>
</dbReference>
<gene>
    <name evidence="11" type="ORF">GCM10017577_31090</name>
</gene>
<dbReference type="PANTHER" id="PTHR43562:SF1">
    <property type="entry name" value="NA(+)_H(+) ANTIPORTER YJBQ-RELATED"/>
    <property type="match status" value="1"/>
</dbReference>
<organism evidence="11 12">
    <name type="scientific">Pseudonocardia halophobica</name>
    <dbReference type="NCBI Taxonomy" id="29401"/>
    <lineage>
        <taxon>Bacteria</taxon>
        <taxon>Bacillati</taxon>
        <taxon>Actinomycetota</taxon>
        <taxon>Actinomycetes</taxon>
        <taxon>Pseudonocardiales</taxon>
        <taxon>Pseudonocardiaceae</taxon>
        <taxon>Pseudonocardia</taxon>
    </lineage>
</organism>
<evidence type="ECO:0000256" key="7">
    <source>
        <dbReference type="ARBA" id="ARBA00023065"/>
    </source>
</evidence>
<feature type="transmembrane region" description="Helical" evidence="9">
    <location>
        <begin position="242"/>
        <end position="258"/>
    </location>
</feature>
<evidence type="ECO:0000313" key="12">
    <source>
        <dbReference type="Proteomes" id="UP001143463"/>
    </source>
</evidence>
<evidence type="ECO:0000256" key="2">
    <source>
        <dbReference type="ARBA" id="ARBA00005551"/>
    </source>
</evidence>
<evidence type="ECO:0000256" key="5">
    <source>
        <dbReference type="ARBA" id="ARBA00022692"/>
    </source>
</evidence>
<feature type="transmembrane region" description="Helical" evidence="9">
    <location>
        <begin position="149"/>
        <end position="170"/>
    </location>
</feature>
<keyword evidence="7" id="KW-0406">Ion transport</keyword>
<reference evidence="11" key="1">
    <citation type="journal article" date="2014" name="Int. J. Syst. Evol. Microbiol.">
        <title>Complete genome sequence of Corynebacterium casei LMG S-19264T (=DSM 44701T), isolated from a smear-ripened cheese.</title>
        <authorList>
            <consortium name="US DOE Joint Genome Institute (JGI-PGF)"/>
            <person name="Walter F."/>
            <person name="Albersmeier A."/>
            <person name="Kalinowski J."/>
            <person name="Ruckert C."/>
        </authorList>
    </citation>
    <scope>NUCLEOTIDE SEQUENCE</scope>
    <source>
        <strain evidence="11">VKM Ac-1069</strain>
    </source>
</reference>
<dbReference type="RefSeq" id="WP_037045294.1">
    <property type="nucleotide sequence ID" value="NZ_BAAAUZ010000008.1"/>
</dbReference>
<keyword evidence="5 9" id="KW-0812">Transmembrane</keyword>
<evidence type="ECO:0000256" key="6">
    <source>
        <dbReference type="ARBA" id="ARBA00022989"/>
    </source>
</evidence>
<dbReference type="Proteomes" id="UP001143463">
    <property type="component" value="Unassembled WGS sequence"/>
</dbReference>
<dbReference type="InterPro" id="IPR006153">
    <property type="entry name" value="Cation/H_exchanger_TM"/>
</dbReference>
<dbReference type="GO" id="GO:1902600">
    <property type="term" value="P:proton transmembrane transport"/>
    <property type="evidence" value="ECO:0007669"/>
    <property type="project" value="InterPro"/>
</dbReference>
<feature type="domain" description="Cation/H+ exchanger transmembrane" evidence="10">
    <location>
        <begin position="16"/>
        <end position="376"/>
    </location>
</feature>
<evidence type="ECO:0000256" key="8">
    <source>
        <dbReference type="ARBA" id="ARBA00023136"/>
    </source>
</evidence>
<dbReference type="AlphaFoldDB" id="A0A9W6NWR7"/>
<keyword evidence="12" id="KW-1185">Reference proteome</keyword>
<feature type="transmembrane region" description="Helical" evidence="9">
    <location>
        <begin position="176"/>
        <end position="198"/>
    </location>
</feature>
<name>A0A9W6NWR7_9PSEU</name>
<evidence type="ECO:0000256" key="4">
    <source>
        <dbReference type="ARBA" id="ARBA00022449"/>
    </source>
</evidence>
<feature type="transmembrane region" description="Helical" evidence="9">
    <location>
        <begin position="117"/>
        <end position="137"/>
    </location>
</feature>
<reference evidence="11" key="2">
    <citation type="submission" date="2023-01" db="EMBL/GenBank/DDBJ databases">
        <authorList>
            <person name="Sun Q."/>
            <person name="Evtushenko L."/>
        </authorList>
    </citation>
    <scope>NUCLEOTIDE SEQUENCE</scope>
    <source>
        <strain evidence="11">VKM Ac-1069</strain>
    </source>
</reference>
<evidence type="ECO:0000256" key="3">
    <source>
        <dbReference type="ARBA" id="ARBA00022448"/>
    </source>
</evidence>
<evidence type="ECO:0000256" key="9">
    <source>
        <dbReference type="SAM" id="Phobius"/>
    </source>
</evidence>
<feature type="transmembrane region" description="Helical" evidence="9">
    <location>
        <begin position="36"/>
        <end position="55"/>
    </location>
</feature>
<dbReference type="Gene3D" id="1.20.1530.20">
    <property type="match status" value="1"/>
</dbReference>
<protein>
    <submittedName>
        <fullName evidence="11">Potassium transporter Kef</fullName>
    </submittedName>
</protein>
<comment type="subcellular location">
    <subcellularLocation>
        <location evidence="1">Membrane</location>
        <topology evidence="1">Multi-pass membrane protein</topology>
    </subcellularLocation>
</comment>
<feature type="transmembrane region" description="Helical" evidence="9">
    <location>
        <begin position="332"/>
        <end position="350"/>
    </location>
</feature>
<dbReference type="InterPro" id="IPR038770">
    <property type="entry name" value="Na+/solute_symporter_sf"/>
</dbReference>
<proteinExistence type="inferred from homology"/>